<dbReference type="EMBL" id="AJWJ01000823">
    <property type="protein sequence ID" value="KAF2068845.1"/>
    <property type="molecule type" value="Genomic_DNA"/>
</dbReference>
<keyword evidence="8" id="KW-1185">Reference proteome</keyword>
<dbReference type="Pfam" id="PF04194">
    <property type="entry name" value="PDCD2_C"/>
    <property type="match status" value="1"/>
</dbReference>
<dbReference type="PROSITE" id="PS50865">
    <property type="entry name" value="ZF_MYND_2"/>
    <property type="match status" value="1"/>
</dbReference>
<dbReference type="Gene3D" id="6.10.140.2220">
    <property type="match status" value="1"/>
</dbReference>
<evidence type="ECO:0000256" key="3">
    <source>
        <dbReference type="ARBA" id="ARBA00022833"/>
    </source>
</evidence>
<dbReference type="InterPro" id="IPR002893">
    <property type="entry name" value="Znf_MYND"/>
</dbReference>
<reference evidence="7" key="1">
    <citation type="submission" date="2020-01" db="EMBL/GenBank/DDBJ databases">
        <title>Development of genomics and gene disruption for Polysphondylium violaceum indicates a role for the polyketide synthase stlB in stalk morphogenesis.</title>
        <authorList>
            <person name="Narita B."/>
            <person name="Kawabe Y."/>
            <person name="Kin K."/>
            <person name="Saito T."/>
            <person name="Gibbs R."/>
            <person name="Kuspa A."/>
            <person name="Muzny D."/>
            <person name="Queller D."/>
            <person name="Richards S."/>
            <person name="Strassman J."/>
            <person name="Sucgang R."/>
            <person name="Worley K."/>
            <person name="Schaap P."/>
        </authorList>
    </citation>
    <scope>NUCLEOTIDE SEQUENCE</scope>
    <source>
        <strain evidence="7">QSvi11</strain>
    </source>
</reference>
<comment type="caution">
    <text evidence="7">The sequence shown here is derived from an EMBL/GenBank/DDBJ whole genome shotgun (WGS) entry which is preliminary data.</text>
</comment>
<feature type="domain" description="MYND-type" evidence="6">
    <location>
        <begin position="128"/>
        <end position="165"/>
    </location>
</feature>
<dbReference type="GO" id="GO:0005634">
    <property type="term" value="C:nucleus"/>
    <property type="evidence" value="ECO:0007669"/>
    <property type="project" value="TreeGrafter"/>
</dbReference>
<evidence type="ECO:0000256" key="5">
    <source>
        <dbReference type="SAM" id="MobiDB-lite"/>
    </source>
</evidence>
<keyword evidence="2 4" id="KW-0863">Zinc-finger</keyword>
<evidence type="ECO:0000313" key="7">
    <source>
        <dbReference type="EMBL" id="KAF2068845.1"/>
    </source>
</evidence>
<feature type="region of interest" description="Disordered" evidence="5">
    <location>
        <begin position="200"/>
        <end position="233"/>
    </location>
</feature>
<keyword evidence="3" id="KW-0862">Zinc</keyword>
<sequence length="409" mass="47594">MKVSIGYAEEPYDQNELTSDFFPNKVGGKPAWLDQSSIPKREELKCSKCSKQLSFLLQINAPIDGKDHCYHRTIHLFCCLSNECKNFVAIRTQLPQVNEIYPVDADERKYEQDYKIEKQYYEKRQKQCEYCGLFAAAHCAGCNKVSYCCKEHQTIDWDLGHREQCKILKQQEDGAQVELPAKRKSEFHFKEYEILNEDSDVVAKPTNTVDPNYHNENDDDDVEDDDDEEDQDSEANQKILEELMLKEDTGAPAAGSSNEVSTTSDATEQLNEFVEESGLDGELIDDNKFMNFKDQEFLYFKRVIAQDKNQILRYSRDNEYPILWVSEENKVTDEEIGKCPCCNGDRRFEFQVLPQLLYFILDESTSTEVNNNELDFGILNIYTCENSCEYKSNQLNYVKEFIFKQDFTK</sequence>
<dbReference type="GO" id="GO:0008270">
    <property type="term" value="F:zinc ion binding"/>
    <property type="evidence" value="ECO:0007669"/>
    <property type="project" value="UniProtKB-KW"/>
</dbReference>
<evidence type="ECO:0000256" key="1">
    <source>
        <dbReference type="ARBA" id="ARBA00022723"/>
    </source>
</evidence>
<dbReference type="OrthoDB" id="443682at2759"/>
<dbReference type="Pfam" id="PF01753">
    <property type="entry name" value="zf-MYND"/>
    <property type="match status" value="1"/>
</dbReference>
<dbReference type="GO" id="GO:0005737">
    <property type="term" value="C:cytoplasm"/>
    <property type="evidence" value="ECO:0007669"/>
    <property type="project" value="InterPro"/>
</dbReference>
<evidence type="ECO:0000259" key="6">
    <source>
        <dbReference type="PROSITE" id="PS50865"/>
    </source>
</evidence>
<evidence type="ECO:0000256" key="4">
    <source>
        <dbReference type="PROSITE-ProRule" id="PRU00134"/>
    </source>
</evidence>
<name>A0A8J4PJM3_9MYCE</name>
<dbReference type="PROSITE" id="PS01360">
    <property type="entry name" value="ZF_MYND_1"/>
    <property type="match status" value="1"/>
</dbReference>
<proteinExistence type="predicted"/>
<feature type="compositionally biased region" description="Acidic residues" evidence="5">
    <location>
        <begin position="217"/>
        <end position="233"/>
    </location>
</feature>
<organism evidence="7 8">
    <name type="scientific">Polysphondylium violaceum</name>
    <dbReference type="NCBI Taxonomy" id="133409"/>
    <lineage>
        <taxon>Eukaryota</taxon>
        <taxon>Amoebozoa</taxon>
        <taxon>Evosea</taxon>
        <taxon>Eumycetozoa</taxon>
        <taxon>Dictyostelia</taxon>
        <taxon>Dictyosteliales</taxon>
        <taxon>Dictyosteliaceae</taxon>
        <taxon>Polysphondylium</taxon>
    </lineage>
</organism>
<keyword evidence="1" id="KW-0479">Metal-binding</keyword>
<dbReference type="AlphaFoldDB" id="A0A8J4PJM3"/>
<evidence type="ECO:0000313" key="8">
    <source>
        <dbReference type="Proteomes" id="UP000695562"/>
    </source>
</evidence>
<dbReference type="PANTHER" id="PTHR12298">
    <property type="entry name" value="PCDC2 PROGRAMMED CELL DEATH PROTEIN 2 -RELATED"/>
    <property type="match status" value="1"/>
</dbReference>
<dbReference type="PANTHER" id="PTHR12298:SF4">
    <property type="entry name" value="PROGRAMMED CELL DEATH PROTEIN 2"/>
    <property type="match status" value="1"/>
</dbReference>
<dbReference type="InterPro" id="IPR007320">
    <property type="entry name" value="PDCD2_C"/>
</dbReference>
<gene>
    <name evidence="7" type="ORF">CYY_009832</name>
</gene>
<accession>A0A8J4PJM3</accession>
<evidence type="ECO:0000256" key="2">
    <source>
        <dbReference type="ARBA" id="ARBA00022771"/>
    </source>
</evidence>
<protein>
    <recommendedName>
        <fullName evidence="6">MYND-type domain-containing protein</fullName>
    </recommendedName>
</protein>
<dbReference type="SUPFAM" id="SSF144232">
    <property type="entry name" value="HIT/MYND zinc finger-like"/>
    <property type="match status" value="1"/>
</dbReference>
<dbReference type="Proteomes" id="UP000695562">
    <property type="component" value="Unassembled WGS sequence"/>
</dbReference>